<dbReference type="InterPro" id="IPR048279">
    <property type="entry name" value="MdtK-like"/>
</dbReference>
<keyword evidence="5" id="KW-1003">Cell membrane</keyword>
<accession>A0A1U9YYA6</accession>
<organism evidence="11 12">
    <name type="scientific">Martelella mediterranea DSM 17316</name>
    <dbReference type="NCBI Taxonomy" id="1122214"/>
    <lineage>
        <taxon>Bacteria</taxon>
        <taxon>Pseudomonadati</taxon>
        <taxon>Pseudomonadota</taxon>
        <taxon>Alphaproteobacteria</taxon>
        <taxon>Hyphomicrobiales</taxon>
        <taxon>Aurantimonadaceae</taxon>
        <taxon>Martelella</taxon>
    </lineage>
</organism>
<dbReference type="GO" id="GO:0046677">
    <property type="term" value="P:response to antibiotic"/>
    <property type="evidence" value="ECO:0007669"/>
    <property type="project" value="UniProtKB-KW"/>
</dbReference>
<feature type="transmembrane region" description="Helical" evidence="10">
    <location>
        <begin position="400"/>
        <end position="420"/>
    </location>
</feature>
<keyword evidence="7 10" id="KW-1133">Transmembrane helix</keyword>
<feature type="transmembrane region" description="Helical" evidence="10">
    <location>
        <begin position="426"/>
        <end position="446"/>
    </location>
</feature>
<evidence type="ECO:0000256" key="10">
    <source>
        <dbReference type="SAM" id="Phobius"/>
    </source>
</evidence>
<dbReference type="AlphaFoldDB" id="A0A1U9YYA6"/>
<evidence type="ECO:0000256" key="5">
    <source>
        <dbReference type="ARBA" id="ARBA00022475"/>
    </source>
</evidence>
<dbReference type="InterPro" id="IPR045070">
    <property type="entry name" value="MATE_MepA-like"/>
</dbReference>
<reference evidence="11 12" key="1">
    <citation type="submission" date="2017-03" db="EMBL/GenBank/DDBJ databases">
        <title>Foreign affairs: Plasmid Transfer between Roseobacters and Rhizobia.</title>
        <authorList>
            <person name="Bartling P."/>
            <person name="Bunk B."/>
            <person name="Overmann J."/>
            <person name="Brinkmann H."/>
            <person name="Petersen J."/>
        </authorList>
    </citation>
    <scope>NUCLEOTIDE SEQUENCE [LARGE SCALE GENOMIC DNA]</scope>
    <source>
        <strain evidence="11 12">MACL11</strain>
    </source>
</reference>
<dbReference type="PIRSF" id="PIRSF006603">
    <property type="entry name" value="DinF"/>
    <property type="match status" value="1"/>
</dbReference>
<keyword evidence="6 10" id="KW-0812">Transmembrane</keyword>
<comment type="similarity">
    <text evidence="2">Belongs to the multi antimicrobial extrusion (MATE) (TC 2.A.66.1) family. MepA subfamily.</text>
</comment>
<evidence type="ECO:0000313" key="12">
    <source>
        <dbReference type="Proteomes" id="UP000191135"/>
    </source>
</evidence>
<dbReference type="EMBL" id="CP020330">
    <property type="protein sequence ID" value="AQZ50427.1"/>
    <property type="molecule type" value="Genomic_DNA"/>
</dbReference>
<evidence type="ECO:0000256" key="3">
    <source>
        <dbReference type="ARBA" id="ARBA00022106"/>
    </source>
</evidence>
<dbReference type="PANTHER" id="PTHR43823:SF3">
    <property type="entry name" value="MULTIDRUG EXPORT PROTEIN MEPA"/>
    <property type="match status" value="1"/>
</dbReference>
<feature type="transmembrane region" description="Helical" evidence="10">
    <location>
        <begin position="28"/>
        <end position="48"/>
    </location>
</feature>
<keyword evidence="8 10" id="KW-0472">Membrane</keyword>
<proteinExistence type="inferred from homology"/>
<feature type="transmembrane region" description="Helical" evidence="10">
    <location>
        <begin position="139"/>
        <end position="158"/>
    </location>
</feature>
<dbReference type="PANTHER" id="PTHR43823">
    <property type="entry name" value="SPORULATION PROTEIN YKVU"/>
    <property type="match status" value="1"/>
</dbReference>
<dbReference type="Pfam" id="PF01554">
    <property type="entry name" value="MatE"/>
    <property type="match status" value="2"/>
</dbReference>
<feature type="transmembrane region" description="Helical" evidence="10">
    <location>
        <begin position="170"/>
        <end position="190"/>
    </location>
</feature>
<dbReference type="GO" id="GO:0042910">
    <property type="term" value="F:xenobiotic transmembrane transporter activity"/>
    <property type="evidence" value="ECO:0007669"/>
    <property type="project" value="InterPro"/>
</dbReference>
<feature type="transmembrane region" description="Helical" evidence="10">
    <location>
        <begin position="240"/>
        <end position="273"/>
    </location>
</feature>
<dbReference type="STRING" id="1122214.Mame_01056"/>
<dbReference type="GO" id="GO:0015297">
    <property type="term" value="F:antiporter activity"/>
    <property type="evidence" value="ECO:0007669"/>
    <property type="project" value="InterPro"/>
</dbReference>
<evidence type="ECO:0000256" key="8">
    <source>
        <dbReference type="ARBA" id="ARBA00023136"/>
    </source>
</evidence>
<dbReference type="CDD" id="cd13143">
    <property type="entry name" value="MATE_MepA_like"/>
    <property type="match status" value="1"/>
</dbReference>
<evidence type="ECO:0000256" key="6">
    <source>
        <dbReference type="ARBA" id="ARBA00022692"/>
    </source>
</evidence>
<sequence length="469" mass="49000">MSDVVSPRANPYLSGPVWPLFLKTAAPIVLLMLVSGLYTIVDAIFLGLLVGPRALAAVTLVFPIFMAVAALSTLVSSGMASILARRLGAGDDDGAQAVLQSAMMLSLLVAVLLMAFYLTLGIRLVDWFSEGDAALAAMAKTYLAFVIFGSPLQFVISIQGDALRSEGKPGVMAGIGVLVTLANIGFNYVLIAGLGWGVAGSAIGTLAAQAVAMGVVIWLRLSGRTPLALARRTGHRLTEAWPRILALGLPPSLGLAGTSLSAGCYIIGIGIWSGDNHDIAIAAYGIASRLLTFAFLPLLGLNFACQSIVGNNFGAHLFGRSDRTLLVGLATGLCYGVAVELAFIVGARPIATLFVTDPAVIAEAVHIVRIVTAAYVLVAPLMVLAGYFQALGMASRAAAITLGRTYIFTLPLIFILPFIFGETGLWMAAPISDLGMLAIAIMVLWLNRRGARLGLFYGHRETAIAAEAA</sequence>
<name>A0A1U9YYA6_9HYPH</name>
<feature type="transmembrane region" description="Helical" evidence="10">
    <location>
        <begin position="97"/>
        <end position="119"/>
    </location>
</feature>
<dbReference type="NCBIfam" id="TIGR00797">
    <property type="entry name" value="matE"/>
    <property type="match status" value="1"/>
</dbReference>
<comment type="subcellular location">
    <subcellularLocation>
        <location evidence="1">Cell inner membrane</location>
        <topology evidence="1">Multi-pass membrane protein</topology>
    </subcellularLocation>
</comment>
<protein>
    <recommendedName>
        <fullName evidence="3">Multidrug export protein MepA</fullName>
    </recommendedName>
</protein>
<dbReference type="eggNOG" id="COG0534">
    <property type="taxonomic scope" value="Bacteria"/>
</dbReference>
<evidence type="ECO:0000313" key="11">
    <source>
        <dbReference type="EMBL" id="AQZ50427.1"/>
    </source>
</evidence>
<feature type="transmembrane region" description="Helical" evidence="10">
    <location>
        <begin position="325"/>
        <end position="347"/>
    </location>
</feature>
<feature type="transmembrane region" description="Helical" evidence="10">
    <location>
        <begin position="367"/>
        <end position="388"/>
    </location>
</feature>
<feature type="transmembrane region" description="Helical" evidence="10">
    <location>
        <begin position="196"/>
        <end position="219"/>
    </location>
</feature>
<evidence type="ECO:0000256" key="7">
    <source>
        <dbReference type="ARBA" id="ARBA00022989"/>
    </source>
</evidence>
<keyword evidence="12" id="KW-1185">Reference proteome</keyword>
<evidence type="ECO:0000256" key="1">
    <source>
        <dbReference type="ARBA" id="ARBA00004429"/>
    </source>
</evidence>
<dbReference type="OrthoDB" id="7805940at2"/>
<evidence type="ECO:0000256" key="4">
    <source>
        <dbReference type="ARBA" id="ARBA00022448"/>
    </source>
</evidence>
<dbReference type="GO" id="GO:0005886">
    <property type="term" value="C:plasma membrane"/>
    <property type="evidence" value="ECO:0007669"/>
    <property type="project" value="UniProtKB-SubCell"/>
</dbReference>
<dbReference type="RefSeq" id="WP_018064791.1">
    <property type="nucleotide sequence ID" value="NZ_AQWH01000009.1"/>
</dbReference>
<gene>
    <name evidence="11" type="primary">mepA_1</name>
    <name evidence="11" type="ORF">Mame_01056</name>
</gene>
<evidence type="ECO:0000256" key="9">
    <source>
        <dbReference type="ARBA" id="ARBA00023251"/>
    </source>
</evidence>
<dbReference type="InterPro" id="IPR002528">
    <property type="entry name" value="MATE_fam"/>
</dbReference>
<evidence type="ECO:0000256" key="2">
    <source>
        <dbReference type="ARBA" id="ARBA00008417"/>
    </source>
</evidence>
<dbReference type="KEGG" id="mmed:Mame_01056"/>
<dbReference type="InterPro" id="IPR051327">
    <property type="entry name" value="MATE_MepA_subfamily"/>
</dbReference>
<keyword evidence="9" id="KW-0046">Antibiotic resistance</keyword>
<keyword evidence="4" id="KW-0813">Transport</keyword>
<feature type="transmembrane region" description="Helical" evidence="10">
    <location>
        <begin position="279"/>
        <end position="304"/>
    </location>
</feature>
<dbReference type="Proteomes" id="UP000191135">
    <property type="component" value="Chromosome"/>
</dbReference>
<feature type="transmembrane region" description="Helical" evidence="10">
    <location>
        <begin position="54"/>
        <end position="76"/>
    </location>
</feature>